<proteinExistence type="inferred from homology"/>
<dbReference type="InterPro" id="IPR003311">
    <property type="entry name" value="AUX_IAA"/>
</dbReference>
<feature type="compositionally biased region" description="Basic and acidic residues" evidence="10">
    <location>
        <begin position="28"/>
        <end position="44"/>
    </location>
</feature>
<dbReference type="GO" id="GO:0005634">
    <property type="term" value="C:nucleus"/>
    <property type="evidence" value="ECO:0007669"/>
    <property type="project" value="UniProtKB-SubCell"/>
</dbReference>
<dbReference type="Gene3D" id="3.10.20.90">
    <property type="entry name" value="Phosphatidylinositol 3-kinase Catalytic Subunit, Chain A, domain 1"/>
    <property type="match status" value="1"/>
</dbReference>
<dbReference type="PANTHER" id="PTHR31734:SF2">
    <property type="entry name" value="AUXIN-RESPONSIVE PROTEIN IAA26"/>
    <property type="match status" value="1"/>
</dbReference>
<feature type="compositionally biased region" description="Low complexity" evidence="10">
    <location>
        <begin position="140"/>
        <end position="151"/>
    </location>
</feature>
<accession>A0AAP0RQH6</accession>
<dbReference type="PROSITE" id="PS51745">
    <property type="entry name" value="PB1"/>
    <property type="match status" value="1"/>
</dbReference>
<feature type="region of interest" description="Disordered" evidence="10">
    <location>
        <begin position="105"/>
        <end position="151"/>
    </location>
</feature>
<keyword evidence="5 9" id="KW-0804">Transcription</keyword>
<evidence type="ECO:0000256" key="10">
    <source>
        <dbReference type="SAM" id="MobiDB-lite"/>
    </source>
</evidence>
<keyword evidence="13" id="KW-1185">Reference proteome</keyword>
<protein>
    <recommendedName>
        <fullName evidence="9">Auxin-responsive protein</fullName>
    </recommendedName>
</protein>
<dbReference type="SUPFAM" id="SSF54277">
    <property type="entry name" value="CAD &amp; PB1 domains"/>
    <property type="match status" value="1"/>
</dbReference>
<evidence type="ECO:0000259" key="11">
    <source>
        <dbReference type="PROSITE" id="PS51745"/>
    </source>
</evidence>
<evidence type="ECO:0000256" key="6">
    <source>
        <dbReference type="ARBA" id="ARBA00023242"/>
    </source>
</evidence>
<dbReference type="PANTHER" id="PTHR31734">
    <property type="entry name" value="AUXIN-RESPONSIVE PROTEIN IAA17"/>
    <property type="match status" value="1"/>
</dbReference>
<evidence type="ECO:0000256" key="8">
    <source>
        <dbReference type="ARBA" id="ARBA00025283"/>
    </source>
</evidence>
<feature type="region of interest" description="Disordered" evidence="10">
    <location>
        <begin position="193"/>
        <end position="249"/>
    </location>
</feature>
<gene>
    <name evidence="12" type="ORF">L1049_003660</name>
</gene>
<feature type="domain" description="PB1" evidence="11">
    <location>
        <begin position="259"/>
        <end position="363"/>
    </location>
</feature>
<feature type="compositionally biased region" description="Polar residues" evidence="10">
    <location>
        <begin position="125"/>
        <end position="139"/>
    </location>
</feature>
<dbReference type="FunFam" id="3.10.20.90:FF:000225">
    <property type="entry name" value="Auxin-responsive protein"/>
    <property type="match status" value="1"/>
</dbReference>
<comment type="function">
    <text evidence="8">Aux/IAA proteins are short-lived transcriptional factors that function as repressors of early auxin response genes at low auxin concentrations. Repression is thought to result from the interaction with auxin response factors (ARFs), proteins that bind to the auxin-responsive promoter element (AuxRE). Formation of heterodimers with ARF proteins may alter their ability to modulate early auxin response genes expression.</text>
</comment>
<dbReference type="InterPro" id="IPR033389">
    <property type="entry name" value="AUX/IAA_dom"/>
</dbReference>
<evidence type="ECO:0000256" key="1">
    <source>
        <dbReference type="ARBA" id="ARBA00004123"/>
    </source>
</evidence>
<organism evidence="12 13">
    <name type="scientific">Liquidambar formosana</name>
    <name type="common">Formosan gum</name>
    <dbReference type="NCBI Taxonomy" id="63359"/>
    <lineage>
        <taxon>Eukaryota</taxon>
        <taxon>Viridiplantae</taxon>
        <taxon>Streptophyta</taxon>
        <taxon>Embryophyta</taxon>
        <taxon>Tracheophyta</taxon>
        <taxon>Spermatophyta</taxon>
        <taxon>Magnoliopsida</taxon>
        <taxon>eudicotyledons</taxon>
        <taxon>Gunneridae</taxon>
        <taxon>Pentapetalae</taxon>
        <taxon>Saxifragales</taxon>
        <taxon>Altingiaceae</taxon>
        <taxon>Liquidambar</taxon>
    </lineage>
</organism>
<keyword evidence="6 9" id="KW-0539">Nucleus</keyword>
<comment type="similarity">
    <text evidence="2 9">Belongs to the Aux/IAA family.</text>
</comment>
<evidence type="ECO:0000313" key="12">
    <source>
        <dbReference type="EMBL" id="KAK9280772.1"/>
    </source>
</evidence>
<comment type="subunit">
    <text evidence="9">Homodimers and heterodimers.</text>
</comment>
<reference evidence="12 13" key="1">
    <citation type="journal article" date="2024" name="Plant J.">
        <title>Genome sequences and population genomics reveal climatic adaptation and genomic divergence between two closely related sweetgum species.</title>
        <authorList>
            <person name="Xu W.Q."/>
            <person name="Ren C.Q."/>
            <person name="Zhang X.Y."/>
            <person name="Comes H.P."/>
            <person name="Liu X.H."/>
            <person name="Li Y.G."/>
            <person name="Kettle C.J."/>
            <person name="Jalonen R."/>
            <person name="Gaisberger H."/>
            <person name="Ma Y.Z."/>
            <person name="Qiu Y.X."/>
        </authorList>
    </citation>
    <scope>NUCLEOTIDE SEQUENCE [LARGE SCALE GENOMIC DNA]</scope>
    <source>
        <strain evidence="12">Hangzhou</strain>
    </source>
</reference>
<comment type="subcellular location">
    <subcellularLocation>
        <location evidence="1 9">Nucleus</location>
    </subcellularLocation>
</comment>
<feature type="region of interest" description="Disordered" evidence="10">
    <location>
        <begin position="28"/>
        <end position="61"/>
    </location>
</feature>
<feature type="compositionally biased region" description="Polar residues" evidence="10">
    <location>
        <begin position="105"/>
        <end position="118"/>
    </location>
</feature>
<name>A0AAP0RQH6_LIQFO</name>
<dbReference type="GO" id="GO:0006355">
    <property type="term" value="P:regulation of DNA-templated transcription"/>
    <property type="evidence" value="ECO:0007669"/>
    <property type="project" value="InterPro"/>
</dbReference>
<dbReference type="AlphaFoldDB" id="A0AAP0RQH6"/>
<dbReference type="Pfam" id="PF02309">
    <property type="entry name" value="AUX_IAA"/>
    <property type="match status" value="1"/>
</dbReference>
<keyword evidence="7 9" id="KW-0927">Auxin signaling pathway</keyword>
<evidence type="ECO:0000256" key="7">
    <source>
        <dbReference type="ARBA" id="ARBA00023294"/>
    </source>
</evidence>
<dbReference type="EMBL" id="JBBPBK010000007">
    <property type="protein sequence ID" value="KAK9280772.1"/>
    <property type="molecule type" value="Genomic_DNA"/>
</dbReference>
<evidence type="ECO:0000256" key="3">
    <source>
        <dbReference type="ARBA" id="ARBA00022491"/>
    </source>
</evidence>
<dbReference type="Proteomes" id="UP001415857">
    <property type="component" value="Unassembled WGS sequence"/>
</dbReference>
<keyword evidence="3 9" id="KW-0678">Repressor</keyword>
<evidence type="ECO:0000256" key="5">
    <source>
        <dbReference type="ARBA" id="ARBA00023163"/>
    </source>
</evidence>
<feature type="compositionally biased region" description="Polar residues" evidence="10">
    <location>
        <begin position="195"/>
        <end position="208"/>
    </location>
</feature>
<sequence>MERCTKDEEVHPQLLDLISKDREWLVNRDKQRSHRSSEEKKLELRLAPPGEDWTMKDNTKNNCRDRDESLFSLGYFSSMASMSHNTTTTTNSAKRGFLDTVERNNNGSLQTHKFSSPENHPVGTPLSSPWPSSSGYQVKTQQQQQQLQQQTTASFLQFSSTTPQSLPVMAKESSQTCCNKVVDLQTAEKKAFSPASANTAVPNSSQKRTAPAPVVGWPPIRSFRKNLASTSSSKPAPEPQNVVPNKVDSEKPVESCKKGLFVKINMDGVPIGRKVDLKAYDSYEKLSSAVDELFRGLLAAQRDSPAGGIQNKPEEERAITGLLDGSGEYTLVYEDNEGDRMLVGDVPWHMFVSTVKRLRVLKSSELSALSLGSGKQEKIPLNSEMR</sequence>
<evidence type="ECO:0000313" key="13">
    <source>
        <dbReference type="Proteomes" id="UP001415857"/>
    </source>
</evidence>
<evidence type="ECO:0000256" key="9">
    <source>
        <dbReference type="RuleBase" id="RU004549"/>
    </source>
</evidence>
<dbReference type="InterPro" id="IPR053793">
    <property type="entry name" value="PB1-like"/>
</dbReference>
<evidence type="ECO:0000256" key="4">
    <source>
        <dbReference type="ARBA" id="ARBA00023015"/>
    </source>
</evidence>
<evidence type="ECO:0000256" key="2">
    <source>
        <dbReference type="ARBA" id="ARBA00006728"/>
    </source>
</evidence>
<keyword evidence="4 9" id="KW-0805">Transcription regulation</keyword>
<comment type="caution">
    <text evidence="12">The sequence shown here is derived from an EMBL/GenBank/DDBJ whole genome shotgun (WGS) entry which is preliminary data.</text>
</comment>
<dbReference type="GO" id="GO:0009734">
    <property type="term" value="P:auxin-activated signaling pathway"/>
    <property type="evidence" value="ECO:0007669"/>
    <property type="project" value="UniProtKB-UniRule"/>
</dbReference>